<organism evidence="1">
    <name type="scientific">freshwater metagenome</name>
    <dbReference type="NCBI Taxonomy" id="449393"/>
    <lineage>
        <taxon>unclassified sequences</taxon>
        <taxon>metagenomes</taxon>
        <taxon>ecological metagenomes</taxon>
    </lineage>
</organism>
<protein>
    <submittedName>
        <fullName evidence="1">Unannotated protein</fullName>
    </submittedName>
</protein>
<proteinExistence type="predicted"/>
<dbReference type="AlphaFoldDB" id="A0A6J6EV29"/>
<accession>A0A6J6EV29</accession>
<name>A0A6J6EV29_9ZZZZ</name>
<gene>
    <name evidence="1" type="ORF">UFOPK1698_00865</name>
</gene>
<reference evidence="1" key="1">
    <citation type="submission" date="2020-05" db="EMBL/GenBank/DDBJ databases">
        <authorList>
            <person name="Chiriac C."/>
            <person name="Salcher M."/>
            <person name="Ghai R."/>
            <person name="Kavagutti S V."/>
        </authorList>
    </citation>
    <scope>NUCLEOTIDE SEQUENCE</scope>
</reference>
<sequence length="163" mass="17793">MFSINASRSSSLSGVWRIITGIVFNPAAFAARKRRSPIINSYEPGFTCLTTGGCKIPISFIDAINSSSATGSKCVLGCLGLGEIDAISTSFCCPTSFPSTVKEVGISASRLVPSPPRLAITQSHLRACNVLIQHWNQKVFRALQVREQQTYMQQRQEKLDHKS</sequence>
<evidence type="ECO:0000313" key="1">
    <source>
        <dbReference type="EMBL" id="CAB4576638.1"/>
    </source>
</evidence>
<dbReference type="EMBL" id="CAEZTP010000073">
    <property type="protein sequence ID" value="CAB4576638.1"/>
    <property type="molecule type" value="Genomic_DNA"/>
</dbReference>